<dbReference type="AlphaFoldDB" id="A0A1W2BDH6"/>
<gene>
    <name evidence="1" type="ORF">SAMN02746065_1087</name>
</gene>
<reference evidence="1 2" key="1">
    <citation type="submission" date="2017-04" db="EMBL/GenBank/DDBJ databases">
        <authorList>
            <person name="Afonso C.L."/>
            <person name="Miller P.J."/>
            <person name="Scott M.A."/>
            <person name="Spackman E."/>
            <person name="Goraichik I."/>
            <person name="Dimitrov K.M."/>
            <person name="Suarez D.L."/>
            <person name="Swayne D.E."/>
        </authorList>
    </citation>
    <scope>NUCLEOTIDE SEQUENCE [LARGE SCALE GENOMIC DNA]</scope>
    <source>
        <strain evidence="1 2">DSM 3385</strain>
    </source>
</reference>
<name>A0A1W2BDH6_9BACT</name>
<dbReference type="InterPro" id="IPR007804">
    <property type="entry name" value="GvpG"/>
</dbReference>
<dbReference type="EMBL" id="FWXY01000008">
    <property type="protein sequence ID" value="SMC70959.1"/>
    <property type="molecule type" value="Genomic_DNA"/>
</dbReference>
<dbReference type="OrthoDB" id="5523555at2"/>
<dbReference type="Proteomes" id="UP000192418">
    <property type="component" value="Unassembled WGS sequence"/>
</dbReference>
<dbReference type="Pfam" id="PF05120">
    <property type="entry name" value="GvpG"/>
    <property type="match status" value="1"/>
</dbReference>
<proteinExistence type="predicted"/>
<sequence length="77" mass="9240">MFLVDDILFFPAKSLVWVFRELHNAVQQEKTNESDALTTELSELYMMLETGKITEEEFDEREEQILDRLDEIQERDQ</sequence>
<organism evidence="1 2">
    <name type="scientific">Desulfocicer vacuolatum DSM 3385</name>
    <dbReference type="NCBI Taxonomy" id="1121400"/>
    <lineage>
        <taxon>Bacteria</taxon>
        <taxon>Pseudomonadati</taxon>
        <taxon>Thermodesulfobacteriota</taxon>
        <taxon>Desulfobacteria</taxon>
        <taxon>Desulfobacterales</taxon>
        <taxon>Desulfobacteraceae</taxon>
        <taxon>Desulfocicer</taxon>
    </lineage>
</organism>
<dbReference type="STRING" id="1121400.SAMN02746065_1087"/>
<keyword evidence="2" id="KW-1185">Reference proteome</keyword>
<protein>
    <submittedName>
        <fullName evidence="1">Gas vesicle protein G</fullName>
    </submittedName>
</protein>
<accession>A0A1W2BDH6</accession>
<evidence type="ECO:0000313" key="1">
    <source>
        <dbReference type="EMBL" id="SMC70959.1"/>
    </source>
</evidence>
<evidence type="ECO:0000313" key="2">
    <source>
        <dbReference type="Proteomes" id="UP000192418"/>
    </source>
</evidence>